<name>A0A8S1QBV3_9CILI</name>
<dbReference type="OrthoDB" id="303980at2759"/>
<evidence type="ECO:0000313" key="2">
    <source>
        <dbReference type="Proteomes" id="UP000692954"/>
    </source>
</evidence>
<accession>A0A8S1QBV3</accession>
<protein>
    <submittedName>
        <fullName evidence="1">Uncharacterized protein</fullName>
    </submittedName>
</protein>
<proteinExistence type="predicted"/>
<reference evidence="1" key="1">
    <citation type="submission" date="2021-01" db="EMBL/GenBank/DDBJ databases">
        <authorList>
            <consortium name="Genoscope - CEA"/>
            <person name="William W."/>
        </authorList>
    </citation>
    <scope>NUCLEOTIDE SEQUENCE</scope>
</reference>
<dbReference type="EMBL" id="CAJJDN010000103">
    <property type="protein sequence ID" value="CAD8113259.1"/>
    <property type="molecule type" value="Genomic_DNA"/>
</dbReference>
<sequence>MLKQEEFYEQQEQQEISREYEKTALSICELNHRLTQIENQYFQESRQQHNRIDVDFRKYLSSFSIIKKKDHNIDQIRKIFDRLCGEYDLILQKEGRERREYRKMLTKLQRVQKKAWNLNLDKREDIKQVCNAQEIPDRILDEIAQTIKNYNRE</sequence>
<gene>
    <name evidence="1" type="ORF">PSON_ATCC_30995.1.T1030020</name>
</gene>
<dbReference type="Proteomes" id="UP000692954">
    <property type="component" value="Unassembled WGS sequence"/>
</dbReference>
<comment type="caution">
    <text evidence="1">The sequence shown here is derived from an EMBL/GenBank/DDBJ whole genome shotgun (WGS) entry which is preliminary data.</text>
</comment>
<organism evidence="1 2">
    <name type="scientific">Paramecium sonneborni</name>
    <dbReference type="NCBI Taxonomy" id="65129"/>
    <lineage>
        <taxon>Eukaryota</taxon>
        <taxon>Sar</taxon>
        <taxon>Alveolata</taxon>
        <taxon>Ciliophora</taxon>
        <taxon>Intramacronucleata</taxon>
        <taxon>Oligohymenophorea</taxon>
        <taxon>Peniculida</taxon>
        <taxon>Parameciidae</taxon>
        <taxon>Paramecium</taxon>
    </lineage>
</organism>
<evidence type="ECO:0000313" key="1">
    <source>
        <dbReference type="EMBL" id="CAD8113259.1"/>
    </source>
</evidence>
<dbReference type="AlphaFoldDB" id="A0A8S1QBV3"/>
<keyword evidence="2" id="KW-1185">Reference proteome</keyword>